<feature type="transmembrane region" description="Helical" evidence="1">
    <location>
        <begin position="27"/>
        <end position="49"/>
    </location>
</feature>
<name>A0ABV7DT12_9RHOB</name>
<keyword evidence="3" id="KW-1185">Reference proteome</keyword>
<evidence type="ECO:0000256" key="1">
    <source>
        <dbReference type="SAM" id="Phobius"/>
    </source>
</evidence>
<organism evidence="2 3">
    <name type="scientific">Tabrizicola soli</name>
    <dbReference type="NCBI Taxonomy" id="2185115"/>
    <lineage>
        <taxon>Bacteria</taxon>
        <taxon>Pseudomonadati</taxon>
        <taxon>Pseudomonadota</taxon>
        <taxon>Alphaproteobacteria</taxon>
        <taxon>Rhodobacterales</taxon>
        <taxon>Paracoccaceae</taxon>
        <taxon>Tabrizicola</taxon>
    </lineage>
</organism>
<sequence length="79" mass="8647">MVLGILLIAMVAALGVAVTLFLLSAPLWIALLAYPLTGALAVFAGLALLEVRDRRRSRGDERKFLARVTSRFRAGQRPR</sequence>
<keyword evidence="1" id="KW-0812">Transmembrane</keyword>
<keyword evidence="1" id="KW-0472">Membrane</keyword>
<keyword evidence="1" id="KW-1133">Transmembrane helix</keyword>
<proteinExistence type="predicted"/>
<protein>
    <submittedName>
        <fullName evidence="2">Uncharacterized protein</fullName>
    </submittedName>
</protein>
<dbReference type="EMBL" id="JBHRSM010000011">
    <property type="protein sequence ID" value="MFC3085530.1"/>
    <property type="molecule type" value="Genomic_DNA"/>
</dbReference>
<accession>A0ABV7DT12</accession>
<evidence type="ECO:0000313" key="3">
    <source>
        <dbReference type="Proteomes" id="UP001595445"/>
    </source>
</evidence>
<dbReference type="RefSeq" id="WP_197641805.1">
    <property type="nucleotide sequence ID" value="NZ_JAEACP010000002.1"/>
</dbReference>
<comment type="caution">
    <text evidence="2">The sequence shown here is derived from an EMBL/GenBank/DDBJ whole genome shotgun (WGS) entry which is preliminary data.</text>
</comment>
<gene>
    <name evidence="2" type="ORF">ACFOD6_05660</name>
</gene>
<evidence type="ECO:0000313" key="2">
    <source>
        <dbReference type="EMBL" id="MFC3085530.1"/>
    </source>
</evidence>
<dbReference type="Proteomes" id="UP001595445">
    <property type="component" value="Unassembled WGS sequence"/>
</dbReference>
<reference evidence="3" key="1">
    <citation type="journal article" date="2019" name="Int. J. Syst. Evol. Microbiol.">
        <title>The Global Catalogue of Microorganisms (GCM) 10K type strain sequencing project: providing services to taxonomists for standard genome sequencing and annotation.</title>
        <authorList>
            <consortium name="The Broad Institute Genomics Platform"/>
            <consortium name="The Broad Institute Genome Sequencing Center for Infectious Disease"/>
            <person name="Wu L."/>
            <person name="Ma J."/>
        </authorList>
    </citation>
    <scope>NUCLEOTIDE SEQUENCE [LARGE SCALE GENOMIC DNA]</scope>
    <source>
        <strain evidence="3">KCTC 62102</strain>
    </source>
</reference>